<organism evidence="1 2">
    <name type="scientific">Pseudomonas putida</name>
    <name type="common">Arthrobacter siderocapsulatus</name>
    <dbReference type="NCBI Taxonomy" id="303"/>
    <lineage>
        <taxon>Bacteria</taxon>
        <taxon>Pseudomonadati</taxon>
        <taxon>Pseudomonadota</taxon>
        <taxon>Gammaproteobacteria</taxon>
        <taxon>Pseudomonadales</taxon>
        <taxon>Pseudomonadaceae</taxon>
        <taxon>Pseudomonas</taxon>
    </lineage>
</organism>
<evidence type="ECO:0000313" key="1">
    <source>
        <dbReference type="EMBL" id="POG02497.1"/>
    </source>
</evidence>
<sequence length="226" mass="24692">MTQSHQWHSLLPLPIGSHADHQAHLSLHLSDDQGRGELEHFIHERFASVHQADVQHYLPELLALQGSHGRLIAAAGMRPASEGPLFLERYLDEPLESAVSRVTGASPDRNCMVEVGNLASLSAGSARIMIIAVTWLLAMRGLEWVAFTGAATLFNSFRRLGLVPTVLASADPARMQGQVDQWGTYYDQRPQVFAGNIGFGFDALKQAGMFERLGFPMLALETGHAA</sequence>
<name>A0A1X1A0J2_PSEPU</name>
<dbReference type="EMBL" id="MING01000083">
    <property type="protein sequence ID" value="POG02497.1"/>
    <property type="molecule type" value="Genomic_DNA"/>
</dbReference>
<reference evidence="1 2" key="2">
    <citation type="submission" date="2018-03" db="EMBL/GenBank/DDBJ databases">
        <title>Draft genome of Pseudomonas putida strain KH-18-2.</title>
        <authorList>
            <person name="Yoshizawa S."/>
            <person name="Khan N.H."/>
            <person name="Nishimura M."/>
            <person name="Chiura H.X."/>
            <person name="Ogura Y."/>
            <person name="Hayashi T."/>
            <person name="Kogure K."/>
        </authorList>
    </citation>
    <scope>NUCLEOTIDE SEQUENCE [LARGE SCALE GENOMIC DNA]</scope>
    <source>
        <strain evidence="1 2">KH-18-2</strain>
    </source>
</reference>
<evidence type="ECO:0000313" key="2">
    <source>
        <dbReference type="Proteomes" id="UP000237378"/>
    </source>
</evidence>
<dbReference type="RefSeq" id="WP_028697243.1">
    <property type="nucleotide sequence ID" value="NZ_CP047152.1"/>
</dbReference>
<dbReference type="Proteomes" id="UP000237378">
    <property type="component" value="Unassembled WGS sequence"/>
</dbReference>
<accession>A0A1X1A0J2</accession>
<gene>
    <name evidence="1" type="ORF">BGP82_14305</name>
</gene>
<reference evidence="1 2" key="1">
    <citation type="submission" date="2016-08" db="EMBL/GenBank/DDBJ databases">
        <authorList>
            <person name="Seilhamer J.J."/>
        </authorList>
    </citation>
    <scope>NUCLEOTIDE SEQUENCE [LARGE SCALE GENOMIC DNA]</scope>
    <source>
        <strain evidence="1 2">KH-18-2</strain>
    </source>
</reference>
<dbReference type="InterPro" id="IPR022050">
    <property type="entry name" value="T_hemolysin"/>
</dbReference>
<comment type="caution">
    <text evidence="1">The sequence shown here is derived from an EMBL/GenBank/DDBJ whole genome shotgun (WGS) entry which is preliminary data.</text>
</comment>
<dbReference type="Pfam" id="PF12261">
    <property type="entry name" value="T_hemolysin"/>
    <property type="match status" value="1"/>
</dbReference>
<dbReference type="AlphaFoldDB" id="A0A1X1A0J2"/>
<protein>
    <submittedName>
        <fullName evidence="1">Thermostable hemolysin</fullName>
    </submittedName>
</protein>
<proteinExistence type="predicted"/>